<feature type="domain" description="NADPH-dependent FMN reductase-like" evidence="3">
    <location>
        <begin position="1"/>
        <end position="139"/>
    </location>
</feature>
<gene>
    <name evidence="4" type="ORF">BD935_03130</name>
</gene>
<reference evidence="4 5" key="1">
    <citation type="submission" date="2016-08" db="EMBL/GenBank/DDBJ databases">
        <title>New Insights into Marine Group III Euryarchaeota, from dark to light.</title>
        <authorList>
            <person name="Haro-Moreno J.M."/>
            <person name="Rodriguez-Valera F."/>
            <person name="Lopez-Garcia P."/>
            <person name="Moreira D."/>
            <person name="Martin-Cuadrado A.B."/>
        </authorList>
    </citation>
    <scope>NUCLEOTIDE SEQUENCE [LARGE SCALE GENOMIC DNA]</scope>
    <source>
        <strain evidence="4">CG-Epi1</strain>
    </source>
</reference>
<evidence type="ECO:0000256" key="1">
    <source>
        <dbReference type="ARBA" id="ARBA00001966"/>
    </source>
</evidence>
<evidence type="ECO:0000313" key="5">
    <source>
        <dbReference type="Proteomes" id="UP000183080"/>
    </source>
</evidence>
<accession>A0A1J5TIG4</accession>
<comment type="similarity">
    <text evidence="2">Belongs to the SsuE family. Isf subfamily.</text>
</comment>
<dbReference type="InterPro" id="IPR050712">
    <property type="entry name" value="NAD(P)H-dep_reductase"/>
</dbReference>
<sequence>MSYLVISTSLREGSRSKIMAKVLAESVKDSEFFDLQNNPLPMCDGDKCYDLPEVIDFRKKVKNAKGIIMAIPIYNFNVSSGAKNVIELGGKMLYDKVFGFICAAGGKSSYMSVMSFANSLMIDYRCIIIPKFVYALKNDFDGNKITSPEIKQRISELGKDLIRISEALS</sequence>
<evidence type="ECO:0000256" key="2">
    <source>
        <dbReference type="ARBA" id="ARBA00038292"/>
    </source>
</evidence>
<comment type="caution">
    <text evidence="4">The sequence shown here is derived from an EMBL/GenBank/DDBJ whole genome shotgun (WGS) entry which is preliminary data.</text>
</comment>
<dbReference type="Proteomes" id="UP000183080">
    <property type="component" value="Unassembled WGS sequence"/>
</dbReference>
<dbReference type="GO" id="GO:0016491">
    <property type="term" value="F:oxidoreductase activity"/>
    <property type="evidence" value="ECO:0007669"/>
    <property type="project" value="InterPro"/>
</dbReference>
<dbReference type="SUPFAM" id="SSF52218">
    <property type="entry name" value="Flavoproteins"/>
    <property type="match status" value="1"/>
</dbReference>
<dbReference type="InterPro" id="IPR005025">
    <property type="entry name" value="FMN_Rdtase-like_dom"/>
</dbReference>
<comment type="cofactor">
    <cofactor evidence="1">
        <name>[4Fe-4S] cluster</name>
        <dbReference type="ChEBI" id="CHEBI:49883"/>
    </cofactor>
</comment>
<dbReference type="EMBL" id="MIZA01000025">
    <property type="protein sequence ID" value="OIR16101.1"/>
    <property type="molecule type" value="Genomic_DNA"/>
</dbReference>
<protein>
    <recommendedName>
        <fullName evidence="3">NADPH-dependent FMN reductase-like domain-containing protein</fullName>
    </recommendedName>
</protein>
<dbReference type="Gene3D" id="3.40.50.360">
    <property type="match status" value="1"/>
</dbReference>
<dbReference type="STRING" id="1888995.BD935_03130"/>
<dbReference type="PANTHER" id="PTHR30543">
    <property type="entry name" value="CHROMATE REDUCTASE"/>
    <property type="match status" value="1"/>
</dbReference>
<dbReference type="PANTHER" id="PTHR30543:SF28">
    <property type="entry name" value="NADPH-DEPENDENT FMN REDUCTASE-LIKE DOMAIN-CONTAINING PROTEIN"/>
    <property type="match status" value="1"/>
</dbReference>
<dbReference type="AlphaFoldDB" id="A0A1J5TIG4"/>
<dbReference type="GO" id="GO:0005829">
    <property type="term" value="C:cytosol"/>
    <property type="evidence" value="ECO:0007669"/>
    <property type="project" value="TreeGrafter"/>
</dbReference>
<evidence type="ECO:0000259" key="3">
    <source>
        <dbReference type="Pfam" id="PF03358"/>
    </source>
</evidence>
<dbReference type="InterPro" id="IPR029039">
    <property type="entry name" value="Flavoprotein-like_sf"/>
</dbReference>
<dbReference type="Pfam" id="PF03358">
    <property type="entry name" value="FMN_red"/>
    <property type="match status" value="1"/>
</dbReference>
<name>A0A1J5TIG4_9ARCH</name>
<dbReference type="GO" id="GO:0010181">
    <property type="term" value="F:FMN binding"/>
    <property type="evidence" value="ECO:0007669"/>
    <property type="project" value="TreeGrafter"/>
</dbReference>
<evidence type="ECO:0000313" key="4">
    <source>
        <dbReference type="EMBL" id="OIR16101.1"/>
    </source>
</evidence>
<organism evidence="4 5">
    <name type="scientific">Marine Group III euryarchaeote CG-Epi1</name>
    <dbReference type="NCBI Taxonomy" id="1888995"/>
    <lineage>
        <taxon>Archaea</taxon>
        <taxon>Methanobacteriati</taxon>
        <taxon>Thermoplasmatota</taxon>
        <taxon>Thermoplasmata</taxon>
        <taxon>Candidatus Thermoprofundales</taxon>
    </lineage>
</organism>
<proteinExistence type="inferred from homology"/>